<dbReference type="Pfam" id="PF16656">
    <property type="entry name" value="Pur_ac_phosph_N"/>
    <property type="match status" value="1"/>
</dbReference>
<evidence type="ECO:0000259" key="4">
    <source>
        <dbReference type="Pfam" id="PF16656"/>
    </source>
</evidence>
<accession>A0A5M6CZC0</accession>
<dbReference type="InterPro" id="IPR029052">
    <property type="entry name" value="Metallo-depent_PP-like"/>
</dbReference>
<proteinExistence type="predicted"/>
<feature type="domain" description="Calcineurin-like phosphoesterase" evidence="3">
    <location>
        <begin position="149"/>
        <end position="347"/>
    </location>
</feature>
<gene>
    <name evidence="5" type="ORF">F0145_22435</name>
</gene>
<dbReference type="InterPro" id="IPR008963">
    <property type="entry name" value="Purple_acid_Pase-like_N"/>
</dbReference>
<evidence type="ECO:0000259" key="3">
    <source>
        <dbReference type="Pfam" id="PF00149"/>
    </source>
</evidence>
<protein>
    <submittedName>
        <fullName evidence="5">Metallophosphoesterase family protein</fullName>
    </submittedName>
</protein>
<dbReference type="RefSeq" id="WP_150092217.1">
    <property type="nucleotide sequence ID" value="NZ_VWSF01000026.1"/>
</dbReference>
<dbReference type="InterPro" id="IPR015914">
    <property type="entry name" value="PAPs_N"/>
</dbReference>
<evidence type="ECO:0000313" key="6">
    <source>
        <dbReference type="Proteomes" id="UP000323426"/>
    </source>
</evidence>
<evidence type="ECO:0000256" key="2">
    <source>
        <dbReference type="SAM" id="SignalP"/>
    </source>
</evidence>
<dbReference type="EMBL" id="VWSF01000026">
    <property type="protein sequence ID" value="KAA5540574.1"/>
    <property type="molecule type" value="Genomic_DNA"/>
</dbReference>
<dbReference type="Pfam" id="PF00149">
    <property type="entry name" value="Metallophos"/>
    <property type="match status" value="1"/>
</dbReference>
<dbReference type="InterPro" id="IPR039331">
    <property type="entry name" value="PAPs-like"/>
</dbReference>
<feature type="chain" id="PRO_5024363216" evidence="2">
    <location>
        <begin position="28"/>
        <end position="405"/>
    </location>
</feature>
<dbReference type="Proteomes" id="UP000323426">
    <property type="component" value="Unassembled WGS sequence"/>
</dbReference>
<dbReference type="InterPro" id="IPR004843">
    <property type="entry name" value="Calcineurin-like_PHP"/>
</dbReference>
<dbReference type="Gene3D" id="2.60.40.380">
    <property type="entry name" value="Purple acid phosphatase-like, N-terminal"/>
    <property type="match status" value="1"/>
</dbReference>
<dbReference type="GO" id="GO:0003993">
    <property type="term" value="F:acid phosphatase activity"/>
    <property type="evidence" value="ECO:0007669"/>
    <property type="project" value="InterPro"/>
</dbReference>
<dbReference type="SUPFAM" id="SSF56300">
    <property type="entry name" value="Metallo-dependent phosphatases"/>
    <property type="match status" value="1"/>
</dbReference>
<comment type="caution">
    <text evidence="5">The sequence shown here is derived from an EMBL/GenBank/DDBJ whole genome shotgun (WGS) entry which is preliminary data.</text>
</comment>
<dbReference type="PANTHER" id="PTHR22953:SF153">
    <property type="entry name" value="PURPLE ACID PHOSPHATASE"/>
    <property type="match status" value="1"/>
</dbReference>
<reference evidence="5 6" key="1">
    <citation type="submission" date="2019-09" db="EMBL/GenBank/DDBJ databases">
        <title>Genome sequence and assembly of Adhaeribacter sp.</title>
        <authorList>
            <person name="Chhetri G."/>
        </authorList>
    </citation>
    <scope>NUCLEOTIDE SEQUENCE [LARGE SCALE GENOMIC DNA]</scope>
    <source>
        <strain evidence="5 6">DK36</strain>
    </source>
</reference>
<keyword evidence="1 2" id="KW-0732">Signal</keyword>
<dbReference type="PANTHER" id="PTHR22953">
    <property type="entry name" value="ACID PHOSPHATASE RELATED"/>
    <property type="match status" value="1"/>
</dbReference>
<organism evidence="5 6">
    <name type="scientific">Adhaeribacter rhizoryzae</name>
    <dbReference type="NCBI Taxonomy" id="2607907"/>
    <lineage>
        <taxon>Bacteria</taxon>
        <taxon>Pseudomonadati</taxon>
        <taxon>Bacteroidota</taxon>
        <taxon>Cytophagia</taxon>
        <taxon>Cytophagales</taxon>
        <taxon>Hymenobacteraceae</taxon>
        <taxon>Adhaeribacter</taxon>
    </lineage>
</organism>
<dbReference type="GO" id="GO:0046872">
    <property type="term" value="F:metal ion binding"/>
    <property type="evidence" value="ECO:0007669"/>
    <property type="project" value="InterPro"/>
</dbReference>
<evidence type="ECO:0000256" key="1">
    <source>
        <dbReference type="ARBA" id="ARBA00022729"/>
    </source>
</evidence>
<feature type="domain" description="Purple acid phosphatase N-terminal" evidence="4">
    <location>
        <begin position="46"/>
        <end position="116"/>
    </location>
</feature>
<evidence type="ECO:0000313" key="5">
    <source>
        <dbReference type="EMBL" id="KAA5540574.1"/>
    </source>
</evidence>
<dbReference type="Gene3D" id="3.60.21.10">
    <property type="match status" value="1"/>
</dbReference>
<dbReference type="AlphaFoldDB" id="A0A5M6CZC0"/>
<dbReference type="SUPFAM" id="SSF49363">
    <property type="entry name" value="Purple acid phosphatase, N-terminal domain"/>
    <property type="match status" value="1"/>
</dbReference>
<keyword evidence="6" id="KW-1185">Reference proteome</keyword>
<name>A0A5M6CZC0_9BACT</name>
<sequence>MPFNRRLFIQKLSKIGVLSTLSLPALSAVNNNKTNEKNTFIAGPYLQNLQPNEVTIVWITNNNSLSWVEYGSGTYLSLKAYTARNGLIQANNRINKVTIKNLKPGSEYKYRINSKEILHFQASKVTYGEPLQSIIYGFKTPAVDVEAFKMVILNDIHDRPQTIPQLLYKHGYTGNTRDFDFVVLNGDCFDHVDSEEQVIDHLLKPCAEVFSKEVPFIFVQGNHEVRGSFARQLPDYFTYPTDKYYYAFTRGPVRFVILDSGEDKTDDNWEYNGLAAFDEYREVQQKWLENEIESEAFKKAAFRIVLIHISPYHSGDWHGTLHCRQLFGPLFNKGKIDLMLSGHTHRYATHDADATHNYPIVIGGGPLEGKRTLIKLHATKKELNLRMIRDDGEEVGKYSIKKKFV</sequence>
<feature type="signal peptide" evidence="2">
    <location>
        <begin position="1"/>
        <end position="27"/>
    </location>
</feature>